<dbReference type="HOGENOM" id="CLU_102633_0_0_1"/>
<keyword evidence="2" id="KW-1185">Reference proteome</keyword>
<reference evidence="2" key="1">
    <citation type="journal article" date="2011" name="Proc. Natl. Acad. Sci. U.S.A.">
        <title>Obligate biotrophy features unraveled by the genomic analysis of rust fungi.</title>
        <authorList>
            <person name="Duplessis S."/>
            <person name="Cuomo C.A."/>
            <person name="Lin Y.-C."/>
            <person name="Aerts A."/>
            <person name="Tisserant E."/>
            <person name="Veneault-Fourrey C."/>
            <person name="Joly D.L."/>
            <person name="Hacquard S."/>
            <person name="Amselem J."/>
            <person name="Cantarel B.L."/>
            <person name="Chiu R."/>
            <person name="Coutinho P.M."/>
            <person name="Feau N."/>
            <person name="Field M."/>
            <person name="Frey P."/>
            <person name="Gelhaye E."/>
            <person name="Goldberg J."/>
            <person name="Grabherr M.G."/>
            <person name="Kodira C.D."/>
            <person name="Kohler A."/>
            <person name="Kuees U."/>
            <person name="Lindquist E.A."/>
            <person name="Lucas S.M."/>
            <person name="Mago R."/>
            <person name="Mauceli E."/>
            <person name="Morin E."/>
            <person name="Murat C."/>
            <person name="Pangilinan J.L."/>
            <person name="Park R."/>
            <person name="Pearson M."/>
            <person name="Quesneville H."/>
            <person name="Rouhier N."/>
            <person name="Sakthikumar S."/>
            <person name="Salamov A.A."/>
            <person name="Schmutz J."/>
            <person name="Selles B."/>
            <person name="Shapiro H."/>
            <person name="Tanguay P."/>
            <person name="Tuskan G.A."/>
            <person name="Henrissat B."/>
            <person name="Van de Peer Y."/>
            <person name="Rouze P."/>
            <person name="Ellis J.G."/>
            <person name="Dodds P.N."/>
            <person name="Schein J.E."/>
            <person name="Zhong S."/>
            <person name="Hamelin R.C."/>
            <person name="Grigoriev I.V."/>
            <person name="Szabo L.J."/>
            <person name="Martin F."/>
        </authorList>
    </citation>
    <scope>NUCLEOTIDE SEQUENCE [LARGE SCALE GENOMIC DNA]</scope>
    <source>
        <strain evidence="2">98AG31 / pathotype 3-4-7</strain>
    </source>
</reference>
<dbReference type="RefSeq" id="XP_007418528.1">
    <property type="nucleotide sequence ID" value="XM_007418466.1"/>
</dbReference>
<gene>
    <name evidence="1" type="ORF">MELLADRAFT_69490</name>
</gene>
<dbReference type="InParanoid" id="F4SAX7"/>
<organism evidence="2">
    <name type="scientific">Melampsora larici-populina (strain 98AG31 / pathotype 3-4-7)</name>
    <name type="common">Poplar leaf rust fungus</name>
    <dbReference type="NCBI Taxonomy" id="747676"/>
    <lineage>
        <taxon>Eukaryota</taxon>
        <taxon>Fungi</taxon>
        <taxon>Dikarya</taxon>
        <taxon>Basidiomycota</taxon>
        <taxon>Pucciniomycotina</taxon>
        <taxon>Pucciniomycetes</taxon>
        <taxon>Pucciniales</taxon>
        <taxon>Melampsoraceae</taxon>
        <taxon>Melampsora</taxon>
    </lineage>
</organism>
<name>F4SAX7_MELLP</name>
<dbReference type="OrthoDB" id="2511315at2759"/>
<evidence type="ECO:0000313" key="2">
    <source>
        <dbReference type="Proteomes" id="UP000001072"/>
    </source>
</evidence>
<evidence type="ECO:0000313" key="1">
    <source>
        <dbReference type="EMBL" id="EGF98184.1"/>
    </source>
</evidence>
<dbReference type="GeneID" id="18931255"/>
<accession>F4SAX7</accession>
<dbReference type="VEuPathDB" id="FungiDB:MELLADRAFT_69490"/>
<sequence>MSDLLTLESHPAWHQFQTVSKDLKFFFDPNLDYENCHTSRDRLRAIMAHFGVDPKHRRSSYPKSMLVESFKTHLLPIIKPFIHEPKASEAVAISEDIPKLDLAAKSTTKVKLRTELRKHVPSLKTTTAMDKTELTKLYRWYILNESDNATASGSTQSQPIRFVDQPAKWTLKELCQARLDNIRFALQFYRPDVFIPHKCSTVAILNRVYEKFILNMPVQADVITEGVHYYVRKLVK</sequence>
<dbReference type="KEGG" id="mlr:MELLADRAFT_69490"/>
<proteinExistence type="predicted"/>
<dbReference type="AlphaFoldDB" id="F4SAX7"/>
<protein>
    <submittedName>
        <fullName evidence="1">Uncharacterized protein</fullName>
    </submittedName>
</protein>
<dbReference type="Proteomes" id="UP000001072">
    <property type="component" value="Unassembled WGS sequence"/>
</dbReference>
<dbReference type="EMBL" id="GL883182">
    <property type="protein sequence ID" value="EGF98184.1"/>
    <property type="molecule type" value="Genomic_DNA"/>
</dbReference>